<evidence type="ECO:0000313" key="2">
    <source>
        <dbReference type="EMBL" id="MFC3495395.1"/>
    </source>
</evidence>
<dbReference type="RefSeq" id="WP_387979995.1">
    <property type="nucleotide sequence ID" value="NZ_JBHRWO010000021.1"/>
</dbReference>
<reference evidence="3" key="1">
    <citation type="journal article" date="2019" name="Int. J. Syst. Evol. Microbiol.">
        <title>The Global Catalogue of Microorganisms (GCM) 10K type strain sequencing project: providing services to taxonomists for standard genome sequencing and annotation.</title>
        <authorList>
            <consortium name="The Broad Institute Genomics Platform"/>
            <consortium name="The Broad Institute Genome Sequencing Center for Infectious Disease"/>
            <person name="Wu L."/>
            <person name="Ma J."/>
        </authorList>
    </citation>
    <scope>NUCLEOTIDE SEQUENCE [LARGE SCALE GENOMIC DNA]</scope>
    <source>
        <strain evidence="3">CGMCC 4.7396</strain>
    </source>
</reference>
<dbReference type="EMBL" id="JBHRWO010000021">
    <property type="protein sequence ID" value="MFC3495395.1"/>
    <property type="molecule type" value="Genomic_DNA"/>
</dbReference>
<protein>
    <submittedName>
        <fullName evidence="2">DUF5753 domain-containing protein</fullName>
    </submittedName>
</protein>
<gene>
    <name evidence="2" type="ORF">ACFO8M_23170</name>
</gene>
<comment type="caution">
    <text evidence="2">The sequence shown here is derived from an EMBL/GenBank/DDBJ whole genome shotgun (WGS) entry which is preliminary data.</text>
</comment>
<accession>A0ABV7Q3Y1</accession>
<keyword evidence="3" id="KW-1185">Reference proteome</keyword>
<dbReference type="InterPro" id="IPR043917">
    <property type="entry name" value="DUF5753"/>
</dbReference>
<name>A0ABV7Q3Y1_9ACTN</name>
<dbReference type="Proteomes" id="UP001595712">
    <property type="component" value="Unassembled WGS sequence"/>
</dbReference>
<organism evidence="2 3">
    <name type="scientific">Glycomyces rhizosphaerae</name>
    <dbReference type="NCBI Taxonomy" id="2054422"/>
    <lineage>
        <taxon>Bacteria</taxon>
        <taxon>Bacillati</taxon>
        <taxon>Actinomycetota</taxon>
        <taxon>Actinomycetes</taxon>
        <taxon>Glycomycetales</taxon>
        <taxon>Glycomycetaceae</taxon>
        <taxon>Glycomyces</taxon>
    </lineage>
</organism>
<dbReference type="Pfam" id="PF19054">
    <property type="entry name" value="DUF5753"/>
    <property type="match status" value="1"/>
</dbReference>
<evidence type="ECO:0000259" key="1">
    <source>
        <dbReference type="Pfam" id="PF19054"/>
    </source>
</evidence>
<feature type="domain" description="DUF5753" evidence="1">
    <location>
        <begin position="110"/>
        <end position="265"/>
    </location>
</feature>
<evidence type="ECO:0000313" key="3">
    <source>
        <dbReference type="Proteomes" id="UP001595712"/>
    </source>
</evidence>
<sequence>MSSNPRFDAWAIRMTLNLLYGAHGFGSEREGARFLQMNHTTLKRMLDGTTQQFDALRVKGMAMHLGASPAVADQLFELAAQTHNIAASGYQQPSNPGKQHADSPFGMIISRADRIDIYEDNLIPGELQLVEYMDALVEDNPFATEEGARRSKADRRARKEAIFSGVTPDMRVVLNEHVLLRIAHEPFFDRQVGHLIDLTEQHNVGIYVLPVAKGLHPAMSGAFTIMGFSNPVDLEVVYLESYAGSEWVEELDAVAQFRKLFKVILQRCEELGAYLNGRQ</sequence>
<proteinExistence type="predicted"/>